<proteinExistence type="predicted"/>
<feature type="domain" description="AMP-dependent synthetase/ligase" evidence="1">
    <location>
        <begin position="22"/>
        <end position="133"/>
    </location>
</feature>
<evidence type="ECO:0000313" key="2">
    <source>
        <dbReference type="EMBL" id="SDI71142.1"/>
    </source>
</evidence>
<protein>
    <submittedName>
        <fullName evidence="2">AMP-binding enzyme</fullName>
    </submittedName>
</protein>
<evidence type="ECO:0000259" key="1">
    <source>
        <dbReference type="Pfam" id="PF00501"/>
    </source>
</evidence>
<dbReference type="RefSeq" id="WP_090268116.1">
    <property type="nucleotide sequence ID" value="NZ_FNDS01000017.1"/>
</dbReference>
<dbReference type="AlphaFoldDB" id="A0A1G8MT86"/>
<dbReference type="OrthoDB" id="8450735at2"/>
<reference evidence="3" key="1">
    <citation type="submission" date="2016-10" db="EMBL/GenBank/DDBJ databases">
        <authorList>
            <person name="Varghese N."/>
            <person name="Submissions S."/>
        </authorList>
    </citation>
    <scope>NUCLEOTIDE SEQUENCE [LARGE SCALE GENOMIC DNA]</scope>
    <source>
        <strain evidence="3">CCM 7469</strain>
    </source>
</reference>
<sequence length="319" mass="36295">MSVHSLNRSAPVSLPAAALQQLRRWAAERPLRIALRHRRLGEWKAWRWIDVLREVERAAAGLREQGFGAGSRLLLCGAYEPSLLVLALAAHELGGELSTLSRLARGDALREQLRRERPAFAYVQRREQVEHWLRAGVEQTLPLRLFSAQALPRKVGAWDVLPLDRVFAGEPLERGRLAWREAARDAVLWCEEGTEWREGLSQLLSRWLEQGEALAFPESNESAARDRRDIAPTALLASAPRLHSLAADIEARLAPAGSWRRRLCDWTLSDARTPPRRWLKARVRRLLGFQRLQRIDAPSADPRAPTQSSWLRPYLERVA</sequence>
<keyword evidence="3" id="KW-1185">Reference proteome</keyword>
<dbReference type="InterPro" id="IPR000873">
    <property type="entry name" value="AMP-dep_synth/lig_dom"/>
</dbReference>
<accession>A0A1G8MT86</accession>
<gene>
    <name evidence="2" type="ORF">SAMN05216272_11719</name>
</gene>
<name>A0A1G8MT86_9PSED</name>
<dbReference type="InterPro" id="IPR042099">
    <property type="entry name" value="ANL_N_sf"/>
</dbReference>
<dbReference type="Pfam" id="PF00501">
    <property type="entry name" value="AMP-binding"/>
    <property type="match status" value="1"/>
</dbReference>
<dbReference type="Gene3D" id="3.40.50.12780">
    <property type="entry name" value="N-terminal domain of ligase-like"/>
    <property type="match status" value="1"/>
</dbReference>
<evidence type="ECO:0000313" key="3">
    <source>
        <dbReference type="Proteomes" id="UP000199636"/>
    </source>
</evidence>
<dbReference type="EMBL" id="FNDS01000017">
    <property type="protein sequence ID" value="SDI71142.1"/>
    <property type="molecule type" value="Genomic_DNA"/>
</dbReference>
<dbReference type="Proteomes" id="UP000199636">
    <property type="component" value="Unassembled WGS sequence"/>
</dbReference>
<dbReference type="STRING" id="428992.SAMN05216272_11719"/>
<organism evidence="2 3">
    <name type="scientific">Pseudomonas panipatensis</name>
    <dbReference type="NCBI Taxonomy" id="428992"/>
    <lineage>
        <taxon>Bacteria</taxon>
        <taxon>Pseudomonadati</taxon>
        <taxon>Pseudomonadota</taxon>
        <taxon>Gammaproteobacteria</taxon>
        <taxon>Pseudomonadales</taxon>
        <taxon>Pseudomonadaceae</taxon>
        <taxon>Pseudomonas</taxon>
    </lineage>
</organism>
<dbReference type="SUPFAM" id="SSF56801">
    <property type="entry name" value="Acetyl-CoA synthetase-like"/>
    <property type="match status" value="1"/>
</dbReference>